<evidence type="ECO:0000313" key="2">
    <source>
        <dbReference type="Proteomes" id="UP000779070"/>
    </source>
</evidence>
<proteinExistence type="predicted"/>
<dbReference type="RefSeq" id="WP_206369907.1">
    <property type="nucleotide sequence ID" value="NZ_CAWPTM010000029.1"/>
</dbReference>
<dbReference type="EMBL" id="JAFHLB010000012">
    <property type="protein sequence ID" value="MBN3578221.1"/>
    <property type="molecule type" value="Genomic_DNA"/>
</dbReference>
<sequence length="92" mass="10213">MCDLVLRCKLAQRGSDASNQISKKAQSPSRPKRQVVIVIRSEIAQEGEKVSVSQLCLWTGLPQSAIYYQVNKCKPKINKWLAAKLKTPSSAL</sequence>
<dbReference type="Proteomes" id="UP000779070">
    <property type="component" value="Unassembled WGS sequence"/>
</dbReference>
<name>A0ABS3A376_9VIBR</name>
<evidence type="ECO:0008006" key="3">
    <source>
        <dbReference type="Google" id="ProtNLM"/>
    </source>
</evidence>
<protein>
    <recommendedName>
        <fullName evidence="3">Transposase</fullName>
    </recommendedName>
</protein>
<gene>
    <name evidence="1" type="ORF">JYA62_11120</name>
</gene>
<evidence type="ECO:0000313" key="1">
    <source>
        <dbReference type="EMBL" id="MBN3578221.1"/>
    </source>
</evidence>
<keyword evidence="2" id="KW-1185">Reference proteome</keyword>
<comment type="caution">
    <text evidence="1">The sequence shown here is derived from an EMBL/GenBank/DDBJ whole genome shotgun (WGS) entry which is preliminary data.</text>
</comment>
<reference evidence="1 2" key="1">
    <citation type="submission" date="2021-02" db="EMBL/GenBank/DDBJ databases">
        <title>Draft Genome Sequences of 5 Vibrio neptunius Strains Isolated From of Bivalve Hatcheries.</title>
        <authorList>
            <person name="Galvis F."/>
            <person name="Barja J.L."/>
            <person name="Lemos M.L."/>
            <person name="Balado M."/>
        </authorList>
    </citation>
    <scope>NUCLEOTIDE SEQUENCE [LARGE SCALE GENOMIC DNA]</scope>
    <source>
        <strain evidence="1 2">PP-145.98</strain>
    </source>
</reference>
<organism evidence="1 2">
    <name type="scientific">Vibrio neptunius</name>
    <dbReference type="NCBI Taxonomy" id="170651"/>
    <lineage>
        <taxon>Bacteria</taxon>
        <taxon>Pseudomonadati</taxon>
        <taxon>Pseudomonadota</taxon>
        <taxon>Gammaproteobacteria</taxon>
        <taxon>Vibrionales</taxon>
        <taxon>Vibrionaceae</taxon>
        <taxon>Vibrio</taxon>
    </lineage>
</organism>
<accession>A0ABS3A376</accession>